<name>M5CFP7_THACB</name>
<evidence type="ECO:0000256" key="2">
    <source>
        <dbReference type="ARBA" id="ARBA00022670"/>
    </source>
</evidence>
<sequence>MLFTAFVTLAFGVSSALAAPFTNRTVTCASTPSAEEVAAAEAHFASHKVSAKLGPNAKFAATIPVYWHVLQSGSSLSQGNILDSQITNSISVLNSDYAGTGILFTLAGTDRTTNSLWFNRAGPSNSFQTEMKTALRKGGASALNVYSVGFTNVSPAGLLGYATFPSSYSGAPTDDGVVILYSSVPGGSAAPFNLGRTLTHEVGHWVGLYHTFQGGCSSPGDYVDDTPPQYDGFGGPTSGCPAGKDTCPGGGVDPIHNYMDYSDDSCMTEFTAGQTLRLQSQISTYRGITV</sequence>
<dbReference type="GO" id="GO:0046872">
    <property type="term" value="F:metal ion binding"/>
    <property type="evidence" value="ECO:0007669"/>
    <property type="project" value="UniProtKB-KW"/>
</dbReference>
<feature type="signal peptide" evidence="9">
    <location>
        <begin position="1"/>
        <end position="18"/>
    </location>
</feature>
<gene>
    <name evidence="11" type="ORF">BN14_08956</name>
</gene>
<evidence type="ECO:0000256" key="3">
    <source>
        <dbReference type="ARBA" id="ARBA00022723"/>
    </source>
</evidence>
<feature type="chain" id="PRO_5004064173" evidence="9">
    <location>
        <begin position="19"/>
        <end position="290"/>
    </location>
</feature>
<evidence type="ECO:0000256" key="1">
    <source>
        <dbReference type="ARBA" id="ARBA00008721"/>
    </source>
</evidence>
<dbReference type="MEROPS" id="M43.008"/>
<dbReference type="Gene3D" id="3.40.390.10">
    <property type="entry name" value="Collagenase (Catalytic Domain)"/>
    <property type="match status" value="1"/>
</dbReference>
<dbReference type="GO" id="GO:0006508">
    <property type="term" value="P:proteolysis"/>
    <property type="evidence" value="ECO:0007669"/>
    <property type="project" value="UniProtKB-KW"/>
</dbReference>
<dbReference type="InterPro" id="IPR008754">
    <property type="entry name" value="Peptidase_M43"/>
</dbReference>
<keyword evidence="7 11" id="KW-0482">Metalloprotease</keyword>
<keyword evidence="6" id="KW-0862">Zinc</keyword>
<keyword evidence="2 11" id="KW-0645">Protease</keyword>
<feature type="domain" description="Peptidase M43 pregnancy-associated plasma-A" evidence="10">
    <location>
        <begin position="161"/>
        <end position="281"/>
    </location>
</feature>
<evidence type="ECO:0000259" key="10">
    <source>
        <dbReference type="Pfam" id="PF05572"/>
    </source>
</evidence>
<comment type="caution">
    <text evidence="11">The sequence shown here is derived from an EMBL/GenBank/DDBJ whole genome shotgun (WGS) entry which is preliminary data.</text>
</comment>
<dbReference type="AlphaFoldDB" id="M5CFP7"/>
<evidence type="ECO:0000256" key="4">
    <source>
        <dbReference type="ARBA" id="ARBA00022729"/>
    </source>
</evidence>
<keyword evidence="5 11" id="KW-0378">Hydrolase</keyword>
<dbReference type="GO" id="GO:0008237">
    <property type="term" value="F:metallopeptidase activity"/>
    <property type="evidence" value="ECO:0007669"/>
    <property type="project" value="UniProtKB-KW"/>
</dbReference>
<keyword evidence="3" id="KW-0479">Metal-binding</keyword>
<proteinExistence type="inferred from homology"/>
<dbReference type="SUPFAM" id="SSF55486">
    <property type="entry name" value="Metalloproteases ('zincins'), catalytic domain"/>
    <property type="match status" value="1"/>
</dbReference>
<dbReference type="EMBL" id="CAOJ01013735">
    <property type="protein sequence ID" value="CCO34847.1"/>
    <property type="molecule type" value="Genomic_DNA"/>
</dbReference>
<evidence type="ECO:0000313" key="11">
    <source>
        <dbReference type="EMBL" id="CCO34847.1"/>
    </source>
</evidence>
<organism evidence="11 12">
    <name type="scientific">Thanatephorus cucumeris (strain AG1-IB / isolate 7/3/14)</name>
    <name type="common">Lettuce bottom rot fungus</name>
    <name type="synonym">Rhizoctonia solani</name>
    <dbReference type="NCBI Taxonomy" id="1108050"/>
    <lineage>
        <taxon>Eukaryota</taxon>
        <taxon>Fungi</taxon>
        <taxon>Dikarya</taxon>
        <taxon>Basidiomycota</taxon>
        <taxon>Agaricomycotina</taxon>
        <taxon>Agaricomycetes</taxon>
        <taxon>Cantharellales</taxon>
        <taxon>Ceratobasidiaceae</taxon>
        <taxon>Rhizoctonia</taxon>
        <taxon>Rhizoctonia solani AG-1</taxon>
    </lineage>
</organism>
<keyword evidence="8" id="KW-1015">Disulfide bond</keyword>
<evidence type="ECO:0000256" key="8">
    <source>
        <dbReference type="ARBA" id="ARBA00023157"/>
    </source>
</evidence>
<dbReference type="EC" id="3.4.24.-" evidence="11"/>
<dbReference type="HOGENOM" id="CLU_048726_1_1_1"/>
<reference evidence="11 12" key="1">
    <citation type="journal article" date="2013" name="J. Biotechnol.">
        <title>Establishment and interpretation of the genome sequence of the phytopathogenic fungus Rhizoctonia solani AG1-IB isolate 7/3/14.</title>
        <authorList>
            <person name="Wibberg D.W."/>
            <person name="Jelonek L.J."/>
            <person name="Rupp O.R."/>
            <person name="Hennig M.H."/>
            <person name="Eikmeyer F.E."/>
            <person name="Goesmann A.G."/>
            <person name="Hartmann A.H."/>
            <person name="Borriss R.B."/>
            <person name="Grosch R.G."/>
            <person name="Puehler A.P."/>
            <person name="Schlueter A.S."/>
        </authorList>
    </citation>
    <scope>NUCLEOTIDE SEQUENCE [LARGE SCALE GENOMIC DNA]</scope>
    <source>
        <strain evidence="12">AG1-IB / isolate 7/3/14</strain>
    </source>
</reference>
<comment type="similarity">
    <text evidence="1">Belongs to the peptidase M43B family.</text>
</comment>
<evidence type="ECO:0000313" key="12">
    <source>
        <dbReference type="Proteomes" id="UP000012065"/>
    </source>
</evidence>
<dbReference type="CDD" id="cd04275">
    <property type="entry name" value="ZnMc_pappalysin_like"/>
    <property type="match status" value="1"/>
</dbReference>
<dbReference type="InterPro" id="IPR024079">
    <property type="entry name" value="MetalloPept_cat_dom_sf"/>
</dbReference>
<dbReference type="Pfam" id="PF05572">
    <property type="entry name" value="Peptidase_M43"/>
    <property type="match status" value="1"/>
</dbReference>
<evidence type="ECO:0000256" key="7">
    <source>
        <dbReference type="ARBA" id="ARBA00023049"/>
    </source>
</evidence>
<protein>
    <submittedName>
        <fullName evidence="11">Extracellular metalloprotease 1</fullName>
        <ecNumber evidence="11">3.4.24.-</ecNumber>
    </submittedName>
</protein>
<dbReference type="PANTHER" id="PTHR47466:SF1">
    <property type="entry name" value="METALLOPROTEASE MEP1 (AFU_ORTHOLOGUE AFUA_1G07730)-RELATED"/>
    <property type="match status" value="1"/>
</dbReference>
<evidence type="ECO:0000256" key="5">
    <source>
        <dbReference type="ARBA" id="ARBA00022801"/>
    </source>
</evidence>
<evidence type="ECO:0000256" key="6">
    <source>
        <dbReference type="ARBA" id="ARBA00022833"/>
    </source>
</evidence>
<evidence type="ECO:0000256" key="9">
    <source>
        <dbReference type="SAM" id="SignalP"/>
    </source>
</evidence>
<dbReference type="Proteomes" id="UP000012065">
    <property type="component" value="Unassembled WGS sequence"/>
</dbReference>
<dbReference type="PANTHER" id="PTHR47466">
    <property type="match status" value="1"/>
</dbReference>
<keyword evidence="4 9" id="KW-0732">Signal</keyword>
<accession>M5CFP7</accession>